<dbReference type="EMBL" id="BARV01005823">
    <property type="protein sequence ID" value="GAI04007.1"/>
    <property type="molecule type" value="Genomic_DNA"/>
</dbReference>
<feature type="non-terminal residue" evidence="2">
    <location>
        <position position="1"/>
    </location>
</feature>
<protein>
    <submittedName>
        <fullName evidence="2">Uncharacterized protein</fullName>
    </submittedName>
</protein>
<accession>X1KAG9</accession>
<dbReference type="AlphaFoldDB" id="X1KAG9"/>
<feature type="region of interest" description="Disordered" evidence="1">
    <location>
        <begin position="1"/>
        <end position="27"/>
    </location>
</feature>
<proteinExistence type="predicted"/>
<organism evidence="2">
    <name type="scientific">marine sediment metagenome</name>
    <dbReference type="NCBI Taxonomy" id="412755"/>
    <lineage>
        <taxon>unclassified sequences</taxon>
        <taxon>metagenomes</taxon>
        <taxon>ecological metagenomes</taxon>
    </lineage>
</organism>
<sequence length="236" mass="25351">VTSKFTAELDRRLPQSGNQGNDSGGGRLIKELEGVAADYLGKRLAGSEGNTLGGDQIRAIIHEEVGKLAGGQNKPEEMVENLVNALTVGDKLREKLGIAGIGGRLLQGQGGDSGLRTDLVKLLLEDQRDTLKIEREHETQMERNKHLGTLAGAVKENLGDFATATMAAVNEAKAGTGAKTPASEQPQEQLHKFTCGNCQKGFAIRPEDWPKLESGELSGIPCPHCQSEYTREQLLK</sequence>
<evidence type="ECO:0000256" key="1">
    <source>
        <dbReference type="SAM" id="MobiDB-lite"/>
    </source>
</evidence>
<reference evidence="2" key="1">
    <citation type="journal article" date="2014" name="Front. Microbiol.">
        <title>High frequency of phylogenetically diverse reductive dehalogenase-homologous genes in deep subseafloor sedimentary metagenomes.</title>
        <authorList>
            <person name="Kawai M."/>
            <person name="Futagami T."/>
            <person name="Toyoda A."/>
            <person name="Takaki Y."/>
            <person name="Nishi S."/>
            <person name="Hori S."/>
            <person name="Arai W."/>
            <person name="Tsubouchi T."/>
            <person name="Morono Y."/>
            <person name="Uchiyama I."/>
            <person name="Ito T."/>
            <person name="Fujiyama A."/>
            <person name="Inagaki F."/>
            <person name="Takami H."/>
        </authorList>
    </citation>
    <scope>NUCLEOTIDE SEQUENCE</scope>
    <source>
        <strain evidence="2">Expedition CK06-06</strain>
    </source>
</reference>
<comment type="caution">
    <text evidence="2">The sequence shown here is derived from an EMBL/GenBank/DDBJ whole genome shotgun (WGS) entry which is preliminary data.</text>
</comment>
<evidence type="ECO:0000313" key="2">
    <source>
        <dbReference type="EMBL" id="GAI04007.1"/>
    </source>
</evidence>
<gene>
    <name evidence="2" type="ORF">S06H3_11845</name>
</gene>
<name>X1KAG9_9ZZZZ</name>